<dbReference type="CDD" id="cd07622">
    <property type="entry name" value="BAR_SNX4"/>
    <property type="match status" value="1"/>
</dbReference>
<dbReference type="SMART" id="SM00312">
    <property type="entry name" value="PX"/>
    <property type="match status" value="1"/>
</dbReference>
<feature type="domain" description="PX" evidence="3">
    <location>
        <begin position="26"/>
        <end position="152"/>
    </location>
</feature>
<reference evidence="4" key="1">
    <citation type="submission" date="2022-03" db="EMBL/GenBank/DDBJ databases">
        <authorList>
            <person name="Martin C."/>
        </authorList>
    </citation>
    <scope>NUCLEOTIDE SEQUENCE</scope>
</reference>
<dbReference type="GO" id="GO:0031901">
    <property type="term" value="C:early endosome membrane"/>
    <property type="evidence" value="ECO:0007669"/>
    <property type="project" value="TreeGrafter"/>
</dbReference>
<sequence>GSGDTQVEVPDNSSYSEDNLLKWMEISIVEPEKRTGKYMNIPETFMVYLIETKVTDPTKPGHGEVTSIWRRYSEFELLRNYLDIMYPPVVVPPLPEKRVSHVWQKLPSDKFDPDFIERRRQGLENFLLRTAAHSILCKDELFTAFLNQDEGWKEKIYATGYQNKADSKIKALSAAYRLKKPDKRFEEFKAYSNELQTHIHNILRIRAKMADQEFGVHRIHANYGRVFSEWSGLEKEMGDGLQSAGHFMDSYSSCIDGILEDEESFADQLKEYYAFGDALRSVCRKQELVQLKLEQCEDALSYKAAQKELLNQGKSTGGFSFSGMKSKLFGGDTPQQRQEKIEKLEKEIEEQENELRAVSADAQKFVEDALNDIDRFQRQKVKDLKEILTNYAIVQIEKCKKGKAIWQNTKECFEKM</sequence>
<gene>
    <name evidence="4" type="ORF">OFUS_LOCUS2431</name>
</gene>
<organism evidence="4 5">
    <name type="scientific">Owenia fusiformis</name>
    <name type="common">Polychaete worm</name>
    <dbReference type="NCBI Taxonomy" id="6347"/>
    <lineage>
        <taxon>Eukaryota</taxon>
        <taxon>Metazoa</taxon>
        <taxon>Spiralia</taxon>
        <taxon>Lophotrochozoa</taxon>
        <taxon>Annelida</taxon>
        <taxon>Polychaeta</taxon>
        <taxon>Sedentaria</taxon>
        <taxon>Canalipalpata</taxon>
        <taxon>Sabellida</taxon>
        <taxon>Oweniida</taxon>
        <taxon>Oweniidae</taxon>
        <taxon>Owenia</taxon>
    </lineage>
</organism>
<dbReference type="EMBL" id="CAIIXF020000001">
    <property type="protein sequence ID" value="CAH1775079.1"/>
    <property type="molecule type" value="Genomic_DNA"/>
</dbReference>
<accession>A0A8S4N2V8</accession>
<keyword evidence="2" id="KW-0175">Coiled coil</keyword>
<dbReference type="InterPro" id="IPR001683">
    <property type="entry name" value="PX_dom"/>
</dbReference>
<dbReference type="Pfam" id="PF00787">
    <property type="entry name" value="PX"/>
    <property type="match status" value="1"/>
</dbReference>
<evidence type="ECO:0000256" key="1">
    <source>
        <dbReference type="ARBA" id="ARBA00010883"/>
    </source>
</evidence>
<dbReference type="PANTHER" id="PTHR46596">
    <property type="entry name" value="SORTING NEXIN-4"/>
    <property type="match status" value="1"/>
</dbReference>
<evidence type="ECO:0000313" key="5">
    <source>
        <dbReference type="Proteomes" id="UP000749559"/>
    </source>
</evidence>
<dbReference type="GO" id="GO:0032266">
    <property type="term" value="F:phosphatidylinositol-3-phosphate binding"/>
    <property type="evidence" value="ECO:0007669"/>
    <property type="project" value="TreeGrafter"/>
</dbReference>
<dbReference type="Gene3D" id="1.20.1270.60">
    <property type="entry name" value="Arfaptin homology (AH) domain/BAR domain"/>
    <property type="match status" value="1"/>
</dbReference>
<dbReference type="SUPFAM" id="SSF64268">
    <property type="entry name" value="PX domain"/>
    <property type="match status" value="1"/>
</dbReference>
<feature type="non-terminal residue" evidence="4">
    <location>
        <position position="416"/>
    </location>
</feature>
<evidence type="ECO:0000313" key="4">
    <source>
        <dbReference type="EMBL" id="CAH1775079.1"/>
    </source>
</evidence>
<evidence type="ECO:0000259" key="3">
    <source>
        <dbReference type="PROSITE" id="PS50195"/>
    </source>
</evidence>
<comment type="similarity">
    <text evidence="1">Belongs to the sorting nexin family.</text>
</comment>
<dbReference type="InterPro" id="IPR037430">
    <property type="entry name" value="SNX4_BAR"/>
</dbReference>
<dbReference type="GO" id="GO:2000786">
    <property type="term" value="P:positive regulation of autophagosome assembly"/>
    <property type="evidence" value="ECO:0007669"/>
    <property type="project" value="TreeGrafter"/>
</dbReference>
<dbReference type="InterPro" id="IPR034783">
    <property type="entry name" value="SNX4"/>
</dbReference>
<dbReference type="GO" id="GO:0005886">
    <property type="term" value="C:plasma membrane"/>
    <property type="evidence" value="ECO:0007669"/>
    <property type="project" value="TreeGrafter"/>
</dbReference>
<feature type="coiled-coil region" evidence="2">
    <location>
        <begin position="334"/>
        <end position="368"/>
    </location>
</feature>
<dbReference type="PANTHER" id="PTHR46596:SF1">
    <property type="entry name" value="SORTING NEXIN-4"/>
    <property type="match status" value="1"/>
</dbReference>
<dbReference type="OrthoDB" id="289314at2759"/>
<dbReference type="GO" id="GO:0015031">
    <property type="term" value="P:protein transport"/>
    <property type="evidence" value="ECO:0007669"/>
    <property type="project" value="InterPro"/>
</dbReference>
<protein>
    <recommendedName>
        <fullName evidence="3">PX domain-containing protein</fullName>
    </recommendedName>
</protein>
<keyword evidence="5" id="KW-1185">Reference proteome</keyword>
<dbReference type="InterPro" id="IPR036871">
    <property type="entry name" value="PX_dom_sf"/>
</dbReference>
<name>A0A8S4N2V8_OWEFU</name>
<dbReference type="PROSITE" id="PS50195">
    <property type="entry name" value="PX"/>
    <property type="match status" value="1"/>
</dbReference>
<proteinExistence type="inferred from homology"/>
<dbReference type="InterPro" id="IPR027267">
    <property type="entry name" value="AH/BAR_dom_sf"/>
</dbReference>
<dbReference type="Proteomes" id="UP000749559">
    <property type="component" value="Unassembled WGS sequence"/>
</dbReference>
<dbReference type="Gene3D" id="3.30.1520.10">
    <property type="entry name" value="Phox-like domain"/>
    <property type="match status" value="1"/>
</dbReference>
<dbReference type="AlphaFoldDB" id="A0A8S4N2V8"/>
<comment type="caution">
    <text evidence="4">The sequence shown here is derived from an EMBL/GenBank/DDBJ whole genome shotgun (WGS) entry which is preliminary data.</text>
</comment>
<dbReference type="GO" id="GO:0031201">
    <property type="term" value="C:SNARE complex"/>
    <property type="evidence" value="ECO:0007669"/>
    <property type="project" value="TreeGrafter"/>
</dbReference>
<evidence type="ECO:0000256" key="2">
    <source>
        <dbReference type="SAM" id="Coils"/>
    </source>
</evidence>